<dbReference type="Pfam" id="PF10006">
    <property type="entry name" value="DUF2249"/>
    <property type="match status" value="1"/>
</dbReference>
<dbReference type="EMBL" id="BAAANJ010000006">
    <property type="protein sequence ID" value="GAA1809783.1"/>
    <property type="molecule type" value="Genomic_DNA"/>
</dbReference>
<dbReference type="SUPFAM" id="SSF51182">
    <property type="entry name" value="RmlC-like cupins"/>
    <property type="match status" value="1"/>
</dbReference>
<dbReference type="InterPro" id="IPR013096">
    <property type="entry name" value="Cupin_2"/>
</dbReference>
<organism evidence="3 4">
    <name type="scientific">Agromyces neolithicus</name>
    <dbReference type="NCBI Taxonomy" id="269420"/>
    <lineage>
        <taxon>Bacteria</taxon>
        <taxon>Bacillati</taxon>
        <taxon>Actinomycetota</taxon>
        <taxon>Actinomycetes</taxon>
        <taxon>Micrococcales</taxon>
        <taxon>Microbacteriaceae</taxon>
        <taxon>Agromyces</taxon>
    </lineage>
</organism>
<dbReference type="InterPro" id="IPR018720">
    <property type="entry name" value="DUF2249"/>
</dbReference>
<evidence type="ECO:0008006" key="5">
    <source>
        <dbReference type="Google" id="ProtNLM"/>
    </source>
</evidence>
<accession>A0ABN2M508</accession>
<dbReference type="Pfam" id="PF07883">
    <property type="entry name" value="Cupin_2"/>
    <property type="match status" value="1"/>
</dbReference>
<dbReference type="InterPro" id="IPR011051">
    <property type="entry name" value="RmlC_Cupin_sf"/>
</dbReference>
<name>A0ABN2M508_9MICO</name>
<dbReference type="InterPro" id="IPR014710">
    <property type="entry name" value="RmlC-like_jellyroll"/>
</dbReference>
<reference evidence="3 4" key="1">
    <citation type="journal article" date="2019" name="Int. J. Syst. Evol. Microbiol.">
        <title>The Global Catalogue of Microorganisms (GCM) 10K type strain sequencing project: providing services to taxonomists for standard genome sequencing and annotation.</title>
        <authorList>
            <consortium name="The Broad Institute Genomics Platform"/>
            <consortium name="The Broad Institute Genome Sequencing Center for Infectious Disease"/>
            <person name="Wu L."/>
            <person name="Ma J."/>
        </authorList>
    </citation>
    <scope>NUCLEOTIDE SEQUENCE [LARGE SCALE GENOMIC DNA]</scope>
    <source>
        <strain evidence="3 4">JCM 14322</strain>
    </source>
</reference>
<gene>
    <name evidence="3" type="ORF">GCM10009749_17850</name>
</gene>
<evidence type="ECO:0000313" key="3">
    <source>
        <dbReference type="EMBL" id="GAA1809783.1"/>
    </source>
</evidence>
<comment type="caution">
    <text evidence="3">The sequence shown here is derived from an EMBL/GenBank/DDBJ whole genome shotgun (WGS) entry which is preliminary data.</text>
</comment>
<protein>
    <recommendedName>
        <fullName evidence="5">DUF2249 domain-containing protein</fullName>
    </recommendedName>
</protein>
<feature type="domain" description="Cupin type-2" evidence="1">
    <location>
        <begin position="44"/>
        <end position="108"/>
    </location>
</feature>
<sequence length="231" mass="24417">MAPDDYTLLAADASALTETRAPEGDTMRTRRVFSSHGTSVSTIHLRRGAAMPTHASRSPILVQVLDGHVAMVIAHDRVDLPEGALLHVDAGAPHSVEAVTDAHLLLIVLGAGRVAPAIESAPAIEARQAASDVPVLRPPQGATTLNVIGQDDEPVLDVRDIPRAIRHATVLGALTAIAPGAALVIVAPHDPLRLLAEIDERWPSTFAVSYLDRGLEHWRLRLTHAPSTAAA</sequence>
<proteinExistence type="predicted"/>
<dbReference type="RefSeq" id="WP_344295528.1">
    <property type="nucleotide sequence ID" value="NZ_BAAANJ010000006.1"/>
</dbReference>
<dbReference type="Proteomes" id="UP001500002">
    <property type="component" value="Unassembled WGS sequence"/>
</dbReference>
<evidence type="ECO:0000313" key="4">
    <source>
        <dbReference type="Proteomes" id="UP001500002"/>
    </source>
</evidence>
<keyword evidence="4" id="KW-1185">Reference proteome</keyword>
<evidence type="ECO:0000259" key="1">
    <source>
        <dbReference type="Pfam" id="PF07883"/>
    </source>
</evidence>
<evidence type="ECO:0000259" key="2">
    <source>
        <dbReference type="Pfam" id="PF10006"/>
    </source>
</evidence>
<dbReference type="Gene3D" id="2.60.120.10">
    <property type="entry name" value="Jelly Rolls"/>
    <property type="match status" value="1"/>
</dbReference>
<feature type="domain" description="DUF2249" evidence="2">
    <location>
        <begin position="155"/>
        <end position="224"/>
    </location>
</feature>